<reference evidence="2" key="1">
    <citation type="journal article" date="2020" name="Microb. Genom.">
        <title>Genetic diversity of clinical and environmental Mucorales isolates obtained from an investigation of mucormycosis cases among solid organ transplant recipients.</title>
        <authorList>
            <person name="Nguyen M.H."/>
            <person name="Kaul D."/>
            <person name="Muto C."/>
            <person name="Cheng S.J."/>
            <person name="Richter R.A."/>
            <person name="Bruno V.M."/>
            <person name="Liu G."/>
            <person name="Beyhan S."/>
            <person name="Sundermann A.J."/>
            <person name="Mounaud S."/>
            <person name="Pasculle A.W."/>
            <person name="Nierman W.C."/>
            <person name="Driscoll E."/>
            <person name="Cumbie R."/>
            <person name="Clancy C.J."/>
            <person name="Dupont C.L."/>
        </authorList>
    </citation>
    <scope>NUCLEOTIDE SEQUENCE</scope>
    <source>
        <strain evidence="2">GL11</strain>
    </source>
</reference>
<evidence type="ECO:0000256" key="1">
    <source>
        <dbReference type="SAM" id="MobiDB-lite"/>
    </source>
</evidence>
<protein>
    <submittedName>
        <fullName evidence="2">Uncharacterized protein</fullName>
    </submittedName>
</protein>
<sequence length="81" mass="8823">MPGRRPGRDGALTDGQRRVRHHQRFGHFVDMPQAVAGAAGALRHVRREVLRVQHGLMGRVGPGAGVHHAHQAGQRGHAAHR</sequence>
<name>A0A9P6WQZ7_RHIOR</name>
<proteinExistence type="predicted"/>
<dbReference type="EMBL" id="JAANQT010017105">
    <property type="protein sequence ID" value="KAG1271753.1"/>
    <property type="molecule type" value="Genomic_DNA"/>
</dbReference>
<comment type="caution">
    <text evidence="2">The sequence shown here is derived from an EMBL/GenBank/DDBJ whole genome shotgun (WGS) entry which is preliminary data.</text>
</comment>
<feature type="region of interest" description="Disordered" evidence="1">
    <location>
        <begin position="60"/>
        <end position="81"/>
    </location>
</feature>
<feature type="compositionally biased region" description="Low complexity" evidence="1">
    <location>
        <begin position="71"/>
        <end position="81"/>
    </location>
</feature>
<evidence type="ECO:0000313" key="2">
    <source>
        <dbReference type="EMBL" id="KAG1271753.1"/>
    </source>
</evidence>
<accession>A0A9P6WQZ7</accession>
<evidence type="ECO:0000313" key="3">
    <source>
        <dbReference type="Proteomes" id="UP000716291"/>
    </source>
</evidence>
<dbReference type="Proteomes" id="UP000716291">
    <property type="component" value="Unassembled WGS sequence"/>
</dbReference>
<gene>
    <name evidence="2" type="ORF">G6F64_015577</name>
</gene>
<keyword evidence="3" id="KW-1185">Reference proteome</keyword>
<organism evidence="2 3">
    <name type="scientific">Rhizopus oryzae</name>
    <name type="common">Mucormycosis agent</name>
    <name type="synonym">Rhizopus arrhizus var. delemar</name>
    <dbReference type="NCBI Taxonomy" id="64495"/>
    <lineage>
        <taxon>Eukaryota</taxon>
        <taxon>Fungi</taxon>
        <taxon>Fungi incertae sedis</taxon>
        <taxon>Mucoromycota</taxon>
        <taxon>Mucoromycotina</taxon>
        <taxon>Mucoromycetes</taxon>
        <taxon>Mucorales</taxon>
        <taxon>Mucorineae</taxon>
        <taxon>Rhizopodaceae</taxon>
        <taxon>Rhizopus</taxon>
    </lineage>
</organism>
<dbReference type="AlphaFoldDB" id="A0A9P6WQZ7"/>